<accession>A0A0A8YJE1</accession>
<reference evidence="1" key="2">
    <citation type="journal article" date="2015" name="Data Brief">
        <title>Shoot transcriptome of the giant reed, Arundo donax.</title>
        <authorList>
            <person name="Barrero R.A."/>
            <person name="Guerrero F.D."/>
            <person name="Moolhuijzen P."/>
            <person name="Goolsby J.A."/>
            <person name="Tidwell J."/>
            <person name="Bellgard S.E."/>
            <person name="Bellgard M.I."/>
        </authorList>
    </citation>
    <scope>NUCLEOTIDE SEQUENCE</scope>
    <source>
        <tissue evidence="1">Shoot tissue taken approximately 20 cm above the soil surface</tissue>
    </source>
</reference>
<reference evidence="1" key="1">
    <citation type="submission" date="2014-09" db="EMBL/GenBank/DDBJ databases">
        <authorList>
            <person name="Magalhaes I.L.F."/>
            <person name="Oliveira U."/>
            <person name="Santos F.R."/>
            <person name="Vidigal T.H.D.A."/>
            <person name="Brescovit A.D."/>
            <person name="Santos A.J."/>
        </authorList>
    </citation>
    <scope>NUCLEOTIDE SEQUENCE</scope>
    <source>
        <tissue evidence="1">Shoot tissue taken approximately 20 cm above the soil surface</tissue>
    </source>
</reference>
<name>A0A0A8YJE1_ARUDO</name>
<dbReference type="EMBL" id="GBRH01275193">
    <property type="protein sequence ID" value="JAD22702.1"/>
    <property type="molecule type" value="Transcribed_RNA"/>
</dbReference>
<dbReference type="AlphaFoldDB" id="A0A0A8YJE1"/>
<sequence>MLVLCVICRKHTSPISCVLVEYPLLTLDEHESTSALTLDIF</sequence>
<organism evidence="1">
    <name type="scientific">Arundo donax</name>
    <name type="common">Giant reed</name>
    <name type="synonym">Donax arundinaceus</name>
    <dbReference type="NCBI Taxonomy" id="35708"/>
    <lineage>
        <taxon>Eukaryota</taxon>
        <taxon>Viridiplantae</taxon>
        <taxon>Streptophyta</taxon>
        <taxon>Embryophyta</taxon>
        <taxon>Tracheophyta</taxon>
        <taxon>Spermatophyta</taxon>
        <taxon>Magnoliopsida</taxon>
        <taxon>Liliopsida</taxon>
        <taxon>Poales</taxon>
        <taxon>Poaceae</taxon>
        <taxon>PACMAD clade</taxon>
        <taxon>Arundinoideae</taxon>
        <taxon>Arundineae</taxon>
        <taxon>Arundo</taxon>
    </lineage>
</organism>
<proteinExistence type="predicted"/>
<evidence type="ECO:0000313" key="1">
    <source>
        <dbReference type="EMBL" id="JAD22702.1"/>
    </source>
</evidence>
<protein>
    <submittedName>
        <fullName evidence="1">Uncharacterized protein</fullName>
    </submittedName>
</protein>